<keyword evidence="4" id="KW-0732">Signal</keyword>
<comment type="similarity">
    <text evidence="3">Belongs to the glycosyltransferase 23 family.</text>
</comment>
<evidence type="ECO:0000313" key="7">
    <source>
        <dbReference type="Proteomes" id="UP000031668"/>
    </source>
</evidence>
<evidence type="ECO:0000256" key="1">
    <source>
        <dbReference type="ARBA" id="ARBA00022676"/>
    </source>
</evidence>
<keyword evidence="2 3" id="KW-0808">Transferase</keyword>
<feature type="region of interest" description="Important for donor substrate binding" evidence="3">
    <location>
        <begin position="286"/>
        <end position="287"/>
    </location>
</feature>
<dbReference type="Gene3D" id="3.40.50.11350">
    <property type="match status" value="1"/>
</dbReference>
<evidence type="ECO:0000259" key="5">
    <source>
        <dbReference type="PROSITE" id="PS51659"/>
    </source>
</evidence>
<dbReference type="InterPro" id="IPR027350">
    <property type="entry name" value="GT23_dom"/>
</dbReference>
<name>A0A0C2MHE1_THEKT</name>
<evidence type="ECO:0000256" key="3">
    <source>
        <dbReference type="PROSITE-ProRule" id="PRU00992"/>
    </source>
</evidence>
<evidence type="ECO:0000256" key="2">
    <source>
        <dbReference type="ARBA" id="ARBA00022679"/>
    </source>
</evidence>
<keyword evidence="1 3" id="KW-0328">Glycosyltransferase</keyword>
<dbReference type="InterPro" id="IPR045573">
    <property type="entry name" value="Fut8_N_cat"/>
</dbReference>
<evidence type="ECO:0000313" key="6">
    <source>
        <dbReference type="EMBL" id="KII63754.1"/>
    </source>
</evidence>
<evidence type="ECO:0000256" key="4">
    <source>
        <dbReference type="SAM" id="SignalP"/>
    </source>
</evidence>
<dbReference type="EMBL" id="JWZT01004591">
    <property type="protein sequence ID" value="KII63754.1"/>
    <property type="molecule type" value="Genomic_DNA"/>
</dbReference>
<gene>
    <name evidence="6" type="ORF">RF11_14987</name>
</gene>
<dbReference type="PROSITE" id="PS51659">
    <property type="entry name" value="GT23"/>
    <property type="match status" value="1"/>
</dbReference>
<dbReference type="PANTHER" id="PTHR13132:SF29">
    <property type="entry name" value="ALPHA-(1,6)-FUCOSYLTRANSFERASE"/>
    <property type="match status" value="1"/>
</dbReference>
<protein>
    <submittedName>
        <fullName evidence="6">Alpha-(1,6)-fucosyltransferase</fullName>
    </submittedName>
</protein>
<dbReference type="GO" id="GO:0046921">
    <property type="term" value="F:alpha-(1-&gt;6)-fucosyltransferase activity"/>
    <property type="evidence" value="ECO:0007669"/>
    <property type="project" value="TreeGrafter"/>
</dbReference>
<organism evidence="6 7">
    <name type="scientific">Thelohanellus kitauei</name>
    <name type="common">Myxosporean</name>
    <dbReference type="NCBI Taxonomy" id="669202"/>
    <lineage>
        <taxon>Eukaryota</taxon>
        <taxon>Metazoa</taxon>
        <taxon>Cnidaria</taxon>
        <taxon>Myxozoa</taxon>
        <taxon>Myxosporea</taxon>
        <taxon>Bivalvulida</taxon>
        <taxon>Platysporina</taxon>
        <taxon>Myxobolidae</taxon>
        <taxon>Thelohanellus</taxon>
    </lineage>
</organism>
<dbReference type="OrthoDB" id="2014825at2759"/>
<dbReference type="PANTHER" id="PTHR13132">
    <property type="entry name" value="ALPHA- 1,6 -FUCOSYLTRANSFERASE"/>
    <property type="match status" value="1"/>
</dbReference>
<comment type="caution">
    <text evidence="6">The sequence shown here is derived from an EMBL/GenBank/DDBJ whole genome shotgun (WGS) entry which is preliminary data.</text>
</comment>
<feature type="signal peptide" evidence="4">
    <location>
        <begin position="1"/>
        <end position="23"/>
    </location>
</feature>
<feature type="domain" description="GT23" evidence="5">
    <location>
        <begin position="143"/>
        <end position="341"/>
    </location>
</feature>
<accession>A0A0C2MHE1</accession>
<sequence length="341" mass="40256">MFESLLPKSSVFIFWSLVSSCIAYNYTQYHPIPDGNVGSFPKDKYVTQPLNISRFLKKWTNGYYSHKEMFLYIFKYAKPGMLIDKDLEKEIDFYNYLIDSSLYQMKIFEDLRLMGQNEVARESLTNNVQEAIHRNQNPKNCTDNEVLGYEPKESCGIGCQVNQLAYGLAIALMEGKPLVVTGSQWHNFNTIFDIIMPLSQTCHYHKKKYNKLKMKLIEFADDYKVKEFLTPAFPANIKEKIEEFHTDPYLWWMGQLIKYILRLKPIIWNKLKPIHFASPIVGIHVRRTEEIMDGAKSYPVGEYMKYVELYFRKIELTQRISQKTVYLASNDWKVIEKFRSR</sequence>
<reference evidence="6 7" key="1">
    <citation type="journal article" date="2014" name="Genome Biol. Evol.">
        <title>The genome of the myxosporean Thelohanellus kitauei shows adaptations to nutrient acquisition within its fish host.</title>
        <authorList>
            <person name="Yang Y."/>
            <person name="Xiong J."/>
            <person name="Zhou Z."/>
            <person name="Huo F."/>
            <person name="Miao W."/>
            <person name="Ran C."/>
            <person name="Liu Y."/>
            <person name="Zhang J."/>
            <person name="Feng J."/>
            <person name="Wang M."/>
            <person name="Wang M."/>
            <person name="Wang L."/>
            <person name="Yao B."/>
        </authorList>
    </citation>
    <scope>NUCLEOTIDE SEQUENCE [LARGE SCALE GENOMIC DNA]</scope>
    <source>
        <strain evidence="6">Wuqing</strain>
    </source>
</reference>
<dbReference type="AlphaFoldDB" id="A0A0C2MHE1"/>
<keyword evidence="7" id="KW-1185">Reference proteome</keyword>
<dbReference type="GO" id="GO:0006487">
    <property type="term" value="P:protein N-linked glycosylation"/>
    <property type="evidence" value="ECO:0007669"/>
    <property type="project" value="TreeGrafter"/>
</dbReference>
<feature type="chain" id="PRO_5002168750" evidence="4">
    <location>
        <begin position="24"/>
        <end position="341"/>
    </location>
</feature>
<dbReference type="Proteomes" id="UP000031668">
    <property type="component" value="Unassembled WGS sequence"/>
</dbReference>
<dbReference type="Pfam" id="PF19745">
    <property type="entry name" value="FUT8_N_cat"/>
    <property type="match status" value="1"/>
</dbReference>
<proteinExistence type="inferred from homology"/>